<dbReference type="PROSITE" id="PS50994">
    <property type="entry name" value="INTEGRASE"/>
    <property type="match status" value="1"/>
</dbReference>
<protein>
    <recommendedName>
        <fullName evidence="1">Integrase catalytic domain-containing protein</fullName>
    </recommendedName>
</protein>
<dbReference type="NCBIfam" id="NF033594">
    <property type="entry name" value="transpos_ISNCY_2"/>
    <property type="match status" value="1"/>
</dbReference>
<dbReference type="Proteomes" id="UP000196503">
    <property type="component" value="Unassembled WGS sequence"/>
</dbReference>
<dbReference type="Gene3D" id="3.30.420.10">
    <property type="entry name" value="Ribonuclease H-like superfamily/Ribonuclease H"/>
    <property type="match status" value="1"/>
</dbReference>
<dbReference type="RefSeq" id="WP_087663234.1">
    <property type="nucleotide sequence ID" value="NZ_NIBL01000002.1"/>
</dbReference>
<dbReference type="GO" id="GO:0003676">
    <property type="term" value="F:nucleic acid binding"/>
    <property type="evidence" value="ECO:0007669"/>
    <property type="project" value="InterPro"/>
</dbReference>
<dbReference type="SUPFAM" id="SSF46689">
    <property type="entry name" value="Homeodomain-like"/>
    <property type="match status" value="1"/>
</dbReference>
<dbReference type="PANTHER" id="PTHR35004">
    <property type="entry name" value="TRANSPOSASE RV3428C-RELATED"/>
    <property type="match status" value="1"/>
</dbReference>
<evidence type="ECO:0000313" key="3">
    <source>
        <dbReference type="Proteomes" id="UP000196503"/>
    </source>
</evidence>
<gene>
    <name evidence="2" type="ORF">A5869_001267</name>
</gene>
<sequence length="462" mass="53923">MNELKKYKVIKLVSEGRKSKKRAAVELNLTIRHINRLLNAYRKEGKEAFSHGNRNKSVKHAVPQEIKQKIINIYQALPVPMNFVHFTEHLEEQYQIVYSDTTIRKILYSAGILSPKSHRKTRREMKKRLKRKLTDESNEVALQKELLPSADQYLEAAEKVHPSRPRKKYCGELIQMDASVYRWFGDEDSHLHLAIDDASGNILAAYFDTQETLNGYYNLLYQIVLNYGIPVTILTDKRTVFTYQSKAMKQVEEDIYTQFGFACHQLGIELQSTSIPQAKGRIERLNGTVQSRLAADLALAGIETIEDANEFLKKWIKKYNRKFAQLADESVFEEKLTPSKANIILARVANRKINNGHHIRYHNEFYLPMKNSEELYFTRGSEVLVIEAFNGEIYVNIADEIYHTRRLESHELHSNTFDEVVEKKKERRPYIPPQSHPWKLASFRRYLNKQNKKLEDYDRASA</sequence>
<name>A0A200I0K4_9ENTE</name>
<dbReference type="InterPro" id="IPR012337">
    <property type="entry name" value="RNaseH-like_sf"/>
</dbReference>
<evidence type="ECO:0000313" key="2">
    <source>
        <dbReference type="EMBL" id="OUZ17795.1"/>
    </source>
</evidence>
<dbReference type="InterPro" id="IPR001584">
    <property type="entry name" value="Integrase_cat-core"/>
</dbReference>
<organism evidence="2 3">
    <name type="scientific">Enterococcus cecorum</name>
    <dbReference type="NCBI Taxonomy" id="44008"/>
    <lineage>
        <taxon>Bacteria</taxon>
        <taxon>Bacillati</taxon>
        <taxon>Bacillota</taxon>
        <taxon>Bacilli</taxon>
        <taxon>Lactobacillales</taxon>
        <taxon>Enterococcaceae</taxon>
        <taxon>Enterococcus</taxon>
    </lineage>
</organism>
<accession>A0A200I0K4</accession>
<dbReference type="InterPro" id="IPR047797">
    <property type="entry name" value="ISNCY_transpos"/>
</dbReference>
<dbReference type="PANTHER" id="PTHR35004:SF7">
    <property type="entry name" value="INTEGRASE PROTEIN"/>
    <property type="match status" value="1"/>
</dbReference>
<dbReference type="InterPro" id="IPR036397">
    <property type="entry name" value="RNaseH_sf"/>
</dbReference>
<evidence type="ECO:0000259" key="1">
    <source>
        <dbReference type="PROSITE" id="PS50994"/>
    </source>
</evidence>
<reference evidence="2 3" key="1">
    <citation type="submission" date="2017-05" db="EMBL/GenBank/DDBJ databases">
        <title>The Genome Sequence of Enterococcus faecium 2D5_DIV0622.</title>
        <authorList>
            <consortium name="The Broad Institute Genomics Platform"/>
            <consortium name="The Broad Institute Genomic Center for Infectious Diseases"/>
            <person name="Earl A."/>
            <person name="Manson A."/>
            <person name="Schwartman J."/>
            <person name="Gilmore M."/>
            <person name="Abouelleil A."/>
            <person name="Cao P."/>
            <person name="Chapman S."/>
            <person name="Cusick C."/>
            <person name="Shea T."/>
            <person name="Young S."/>
            <person name="Neafsey D."/>
            <person name="Nusbaum C."/>
            <person name="Birren B."/>
        </authorList>
    </citation>
    <scope>NUCLEOTIDE SEQUENCE [LARGE SCALE GENOMIC DNA]</scope>
    <source>
        <strain evidence="2 3">2D5_DIV0622</strain>
    </source>
</reference>
<dbReference type="SUPFAM" id="SSF53098">
    <property type="entry name" value="Ribonuclease H-like"/>
    <property type="match status" value="1"/>
</dbReference>
<comment type="caution">
    <text evidence="2">The sequence shown here is derived from an EMBL/GenBank/DDBJ whole genome shotgun (WGS) entry which is preliminary data.</text>
</comment>
<dbReference type="InterPro" id="IPR009057">
    <property type="entry name" value="Homeodomain-like_sf"/>
</dbReference>
<feature type="domain" description="Integrase catalytic" evidence="1">
    <location>
        <begin position="161"/>
        <end position="346"/>
    </location>
</feature>
<proteinExistence type="predicted"/>
<dbReference type="AlphaFoldDB" id="A0A200I0K4"/>
<dbReference type="GO" id="GO:0015074">
    <property type="term" value="P:DNA integration"/>
    <property type="evidence" value="ECO:0007669"/>
    <property type="project" value="InterPro"/>
</dbReference>
<dbReference type="EMBL" id="NIBL01000002">
    <property type="protein sequence ID" value="OUZ17795.1"/>
    <property type="molecule type" value="Genomic_DNA"/>
</dbReference>